<feature type="chain" id="PRO_5047157424" evidence="1">
    <location>
        <begin position="24"/>
        <end position="306"/>
    </location>
</feature>
<dbReference type="InterPro" id="IPR009343">
    <property type="entry name" value="DUF1002"/>
</dbReference>
<dbReference type="RefSeq" id="WP_342757974.1">
    <property type="nucleotide sequence ID" value="NZ_CP146256.1"/>
</dbReference>
<name>A0ABZ3EVW0_9FIRM</name>
<gene>
    <name evidence="2" type="ORF">V6984_01030</name>
</gene>
<dbReference type="EMBL" id="CP146256">
    <property type="protein sequence ID" value="XAH74381.1"/>
    <property type="molecule type" value="Genomic_DNA"/>
</dbReference>
<evidence type="ECO:0000313" key="2">
    <source>
        <dbReference type="EMBL" id="XAH74381.1"/>
    </source>
</evidence>
<feature type="signal peptide" evidence="1">
    <location>
        <begin position="1"/>
        <end position="23"/>
    </location>
</feature>
<keyword evidence="3" id="KW-1185">Reference proteome</keyword>
<dbReference type="Pfam" id="PF06207">
    <property type="entry name" value="DUF1002"/>
    <property type="match status" value="1"/>
</dbReference>
<evidence type="ECO:0000256" key="1">
    <source>
        <dbReference type="SAM" id="SignalP"/>
    </source>
</evidence>
<protein>
    <submittedName>
        <fullName evidence="2">DUF1002 domain-containing protein</fullName>
    </submittedName>
</protein>
<organism evidence="2 3">
    <name type="scientific">Kineothrix sedimenti</name>
    <dbReference type="NCBI Taxonomy" id="3123317"/>
    <lineage>
        <taxon>Bacteria</taxon>
        <taxon>Bacillati</taxon>
        <taxon>Bacillota</taxon>
        <taxon>Clostridia</taxon>
        <taxon>Lachnospirales</taxon>
        <taxon>Lachnospiraceae</taxon>
        <taxon>Kineothrix</taxon>
    </lineage>
</organism>
<dbReference type="Proteomes" id="UP001451571">
    <property type="component" value="Chromosome"/>
</dbReference>
<accession>A0ABZ3EVW0</accession>
<sequence>MKKWLALIGVLFLTGLFGMSASAQEEGKIVVALGADLTEEQKASVLELMGITKDQLAGYDVIYVTNAQEHQYLDEYLSSSVIGSKSLSSVMLKKQAAGSGVTVTTKNINYCTTGMYRNALLTAGVEDTKVIVAAPSQISGTAALIGAVKAYEKMEGTTISDTSLSSALDELITTGELAKAAQNVSGDDIEKLIAYIKEKVANGELETDEDIRAAVEEGEERFGVSLTKEEVQRIVDLMNKLEGMGLNSDYLISQAEKLYNKYGADIVNHADEAISEAVSDAVTNAAGGFFQSIKNSVKDFFSSIFK</sequence>
<reference evidence="2 3" key="1">
    <citation type="submission" date="2024-02" db="EMBL/GenBank/DDBJ databases">
        <title>Bacterial strain from lacustrine sediment.</title>
        <authorList>
            <person name="Petit C."/>
            <person name="Fadhlaoui K."/>
        </authorList>
    </citation>
    <scope>NUCLEOTIDE SEQUENCE [LARGE SCALE GENOMIC DNA]</scope>
    <source>
        <strain evidence="2 3">IPX-CK</strain>
    </source>
</reference>
<evidence type="ECO:0000313" key="3">
    <source>
        <dbReference type="Proteomes" id="UP001451571"/>
    </source>
</evidence>
<keyword evidence="1" id="KW-0732">Signal</keyword>
<proteinExistence type="predicted"/>